<gene>
    <name evidence="1" type="ORF">ADL12_21200</name>
</gene>
<organism evidence="1 2">
    <name type="scientific">Streptomyces regalis</name>
    <dbReference type="NCBI Taxonomy" id="68262"/>
    <lineage>
        <taxon>Bacteria</taxon>
        <taxon>Bacillati</taxon>
        <taxon>Actinomycetota</taxon>
        <taxon>Actinomycetes</taxon>
        <taxon>Kitasatosporales</taxon>
        <taxon>Streptomycetaceae</taxon>
        <taxon>Streptomyces</taxon>
    </lineage>
</organism>
<sequence>MVVGAMEVVRLTAPHPAYDGQELVRPGIPLIVVETVAEAALLGRVAAICAASVGEIRPGRNATRNLRRSVCWARTSAVNRPVLLSSCHRMRRRTGPVVRRSQ</sequence>
<proteinExistence type="predicted"/>
<protein>
    <submittedName>
        <fullName evidence="1">Uncharacterized protein</fullName>
    </submittedName>
</protein>
<evidence type="ECO:0000313" key="1">
    <source>
        <dbReference type="EMBL" id="KUL34044.1"/>
    </source>
</evidence>
<dbReference type="Proteomes" id="UP000053923">
    <property type="component" value="Unassembled WGS sequence"/>
</dbReference>
<dbReference type="EMBL" id="LLZG01000176">
    <property type="protein sequence ID" value="KUL34044.1"/>
    <property type="molecule type" value="Genomic_DNA"/>
</dbReference>
<dbReference type="AlphaFoldDB" id="A0A0X3UNC6"/>
<keyword evidence="2" id="KW-1185">Reference proteome</keyword>
<name>A0A0X3UNC6_9ACTN</name>
<comment type="caution">
    <text evidence="1">The sequence shown here is derived from an EMBL/GenBank/DDBJ whole genome shotgun (WGS) entry which is preliminary data.</text>
</comment>
<accession>A0A0X3UNC6</accession>
<reference evidence="2" key="1">
    <citation type="submission" date="2015-10" db="EMBL/GenBank/DDBJ databases">
        <authorList>
            <person name="Ju K.-S."/>
            <person name="Doroghazi J.R."/>
            <person name="Metcalf W.W."/>
        </authorList>
    </citation>
    <scope>NUCLEOTIDE SEQUENCE [LARGE SCALE GENOMIC DNA]</scope>
    <source>
        <strain evidence="2">NRRL 3151</strain>
    </source>
</reference>
<evidence type="ECO:0000313" key="2">
    <source>
        <dbReference type="Proteomes" id="UP000053923"/>
    </source>
</evidence>